<feature type="repeat" description="TPR" evidence="1">
    <location>
        <begin position="122"/>
        <end position="155"/>
    </location>
</feature>
<feature type="repeat" description="TPR" evidence="1">
    <location>
        <begin position="88"/>
        <end position="121"/>
    </location>
</feature>
<name>A0ABU1AXL8_9BACT</name>
<dbReference type="Pfam" id="PF14559">
    <property type="entry name" value="TPR_19"/>
    <property type="match status" value="1"/>
</dbReference>
<dbReference type="Pfam" id="PF13176">
    <property type="entry name" value="TPR_7"/>
    <property type="match status" value="1"/>
</dbReference>
<accession>A0ABU1AXL8</accession>
<evidence type="ECO:0000256" key="1">
    <source>
        <dbReference type="PROSITE-ProRule" id="PRU00339"/>
    </source>
</evidence>
<feature type="repeat" description="TPR" evidence="1">
    <location>
        <begin position="399"/>
        <end position="432"/>
    </location>
</feature>
<proteinExistence type="predicted"/>
<dbReference type="SUPFAM" id="SSF81901">
    <property type="entry name" value="HCP-like"/>
    <property type="match status" value="1"/>
</dbReference>
<keyword evidence="2" id="KW-0732">Signal</keyword>
<feature type="repeat" description="TPR" evidence="1">
    <location>
        <begin position="365"/>
        <end position="398"/>
    </location>
</feature>
<keyword evidence="4" id="KW-1185">Reference proteome</keyword>
<dbReference type="PANTHER" id="PTHR12558:SF13">
    <property type="entry name" value="CELL DIVISION CYCLE PROTEIN 27 HOMOLOG"/>
    <property type="match status" value="1"/>
</dbReference>
<comment type="caution">
    <text evidence="3">The sequence shown here is derived from an EMBL/GenBank/DDBJ whole genome shotgun (WGS) entry which is preliminary data.</text>
</comment>
<dbReference type="InterPro" id="IPR019734">
    <property type="entry name" value="TPR_rpt"/>
</dbReference>
<organism evidence="3 4">
    <name type="scientific">Thalassobacterium maritimum</name>
    <dbReference type="NCBI Taxonomy" id="3041265"/>
    <lineage>
        <taxon>Bacteria</taxon>
        <taxon>Pseudomonadati</taxon>
        <taxon>Verrucomicrobiota</taxon>
        <taxon>Opitutia</taxon>
        <taxon>Puniceicoccales</taxon>
        <taxon>Coraliomargaritaceae</taxon>
        <taxon>Thalassobacterium</taxon>
    </lineage>
</organism>
<sequence length="449" mass="49508">MNKITALLFAAGITASSLTAQSNINNQLWSDPSFQKEFLGSYGFLAGAEPQISDEEKEALRNLIDLIKASPKAAIQALEPQITQSSSAAFDFILGNLYFQDGNLSKAEQYYGNAVVKHPDFRRAYKNLGLVQVQQGNFDKAIKTISKALELGEVDGRSYGLLGYGYLTQEKYYPAEAAYRQAILMQPEVTDWKVGLARCLLETERYADAIALFDTLLLDDPNNADYWMLQGNAYLGKGESLTAAKNLEMVRRMGAAELSTLTLLGDIYMNNASPDLALEAYLAATEQATANDSQALLRAADLLTRSGNYEQSQKIIAQIRAKLALAEDDELTLLTLEAKIARAQGDDQAAVELLSKIVERDALNGDALIELANFYADQGDMAKAINRYEQAEKIEAFEREALVAHAQARVRNGEYKEALPLLRRALQLKSDSNLEDYAQRVEKAARSQG</sequence>
<evidence type="ECO:0000313" key="4">
    <source>
        <dbReference type="Proteomes" id="UP001225316"/>
    </source>
</evidence>
<keyword evidence="1" id="KW-0802">TPR repeat</keyword>
<reference evidence="3 4" key="1">
    <citation type="submission" date="2023-04" db="EMBL/GenBank/DDBJ databases">
        <title>A novel bacteria isolated from coastal sediment.</title>
        <authorList>
            <person name="Liu X.-J."/>
            <person name="Du Z.-J."/>
        </authorList>
    </citation>
    <scope>NUCLEOTIDE SEQUENCE [LARGE SCALE GENOMIC DNA]</scope>
    <source>
        <strain evidence="3 4">SDUM461003</strain>
    </source>
</reference>
<feature type="chain" id="PRO_5046785055" evidence="2">
    <location>
        <begin position="21"/>
        <end position="449"/>
    </location>
</feature>
<dbReference type="Proteomes" id="UP001225316">
    <property type="component" value="Unassembled WGS sequence"/>
</dbReference>
<feature type="repeat" description="TPR" evidence="1">
    <location>
        <begin position="156"/>
        <end position="189"/>
    </location>
</feature>
<evidence type="ECO:0000313" key="3">
    <source>
        <dbReference type="EMBL" id="MDQ8207727.1"/>
    </source>
</evidence>
<dbReference type="PROSITE" id="PS50005">
    <property type="entry name" value="TPR"/>
    <property type="match status" value="5"/>
</dbReference>
<dbReference type="EMBL" id="JARXHW010000018">
    <property type="protein sequence ID" value="MDQ8207727.1"/>
    <property type="molecule type" value="Genomic_DNA"/>
</dbReference>
<evidence type="ECO:0000256" key="2">
    <source>
        <dbReference type="SAM" id="SignalP"/>
    </source>
</evidence>
<dbReference type="RefSeq" id="WP_308949974.1">
    <property type="nucleotide sequence ID" value="NZ_JARXHW010000018.1"/>
</dbReference>
<dbReference type="PROSITE" id="PS50293">
    <property type="entry name" value="TPR_REGION"/>
    <property type="match status" value="1"/>
</dbReference>
<dbReference type="InterPro" id="IPR011990">
    <property type="entry name" value="TPR-like_helical_dom_sf"/>
</dbReference>
<dbReference type="PANTHER" id="PTHR12558">
    <property type="entry name" value="CELL DIVISION CYCLE 16,23,27"/>
    <property type="match status" value="1"/>
</dbReference>
<protein>
    <submittedName>
        <fullName evidence="3">Tetratricopeptide repeat protein</fullName>
    </submittedName>
</protein>
<feature type="signal peptide" evidence="2">
    <location>
        <begin position="1"/>
        <end position="20"/>
    </location>
</feature>
<gene>
    <name evidence="3" type="ORF">QEH52_09415</name>
</gene>
<dbReference type="SUPFAM" id="SSF48452">
    <property type="entry name" value="TPR-like"/>
    <property type="match status" value="1"/>
</dbReference>
<dbReference type="Pfam" id="PF13432">
    <property type="entry name" value="TPR_16"/>
    <property type="match status" value="3"/>
</dbReference>
<dbReference type="SMART" id="SM00028">
    <property type="entry name" value="TPR"/>
    <property type="match status" value="9"/>
</dbReference>
<dbReference type="Gene3D" id="1.25.40.10">
    <property type="entry name" value="Tetratricopeptide repeat domain"/>
    <property type="match status" value="3"/>
</dbReference>